<dbReference type="GO" id="GO:0003677">
    <property type="term" value="F:DNA binding"/>
    <property type="evidence" value="ECO:0007669"/>
    <property type="project" value="InterPro"/>
</dbReference>
<dbReference type="InterPro" id="IPR036162">
    <property type="entry name" value="Resolvase-like_N_sf"/>
</dbReference>
<name>A0A5M3XW32_9ACTN</name>
<dbReference type="Proteomes" id="UP000377595">
    <property type="component" value="Unassembled WGS sequence"/>
</dbReference>
<dbReference type="PROSITE" id="PS51737">
    <property type="entry name" value="RECOMBINASE_DNA_BIND"/>
    <property type="match status" value="1"/>
</dbReference>
<comment type="caution">
    <text evidence="3">The sequence shown here is derived from an EMBL/GenBank/DDBJ whole genome shotgun (WGS) entry which is preliminary data.</text>
</comment>
<gene>
    <name evidence="3" type="ORF">Aple_064520</name>
</gene>
<accession>A0A5M3XW32</accession>
<dbReference type="Gene3D" id="3.40.50.1390">
    <property type="entry name" value="Resolvase, N-terminal catalytic domain"/>
    <property type="match status" value="1"/>
</dbReference>
<evidence type="ECO:0000259" key="2">
    <source>
        <dbReference type="PROSITE" id="PS51737"/>
    </source>
</evidence>
<feature type="domain" description="Recombinase" evidence="2">
    <location>
        <begin position="166"/>
        <end position="327"/>
    </location>
</feature>
<dbReference type="Pfam" id="PF13408">
    <property type="entry name" value="Zn_ribbon_recom"/>
    <property type="match status" value="1"/>
</dbReference>
<feature type="compositionally biased region" description="Polar residues" evidence="1">
    <location>
        <begin position="537"/>
        <end position="553"/>
    </location>
</feature>
<dbReference type="SMART" id="SM00857">
    <property type="entry name" value="Resolvase"/>
    <property type="match status" value="1"/>
</dbReference>
<organism evidence="3 4">
    <name type="scientific">Acrocarpospora pleiomorpha</name>
    <dbReference type="NCBI Taxonomy" id="90975"/>
    <lineage>
        <taxon>Bacteria</taxon>
        <taxon>Bacillati</taxon>
        <taxon>Actinomycetota</taxon>
        <taxon>Actinomycetes</taxon>
        <taxon>Streptosporangiales</taxon>
        <taxon>Streptosporangiaceae</taxon>
        <taxon>Acrocarpospora</taxon>
    </lineage>
</organism>
<protein>
    <submittedName>
        <fullName evidence="3">Putative recombinase</fullName>
    </submittedName>
</protein>
<feature type="region of interest" description="Disordered" evidence="1">
    <location>
        <begin position="535"/>
        <end position="570"/>
    </location>
</feature>
<dbReference type="InterPro" id="IPR038109">
    <property type="entry name" value="DNA_bind_recomb_sf"/>
</dbReference>
<dbReference type="CDD" id="cd00338">
    <property type="entry name" value="Ser_Recombinase"/>
    <property type="match status" value="1"/>
</dbReference>
<evidence type="ECO:0000313" key="4">
    <source>
        <dbReference type="Proteomes" id="UP000377595"/>
    </source>
</evidence>
<proteinExistence type="predicted"/>
<reference evidence="3 4" key="1">
    <citation type="submission" date="2019-10" db="EMBL/GenBank/DDBJ databases">
        <title>Whole genome shotgun sequence of Acrocarpospora pleiomorpha NBRC 16267.</title>
        <authorList>
            <person name="Ichikawa N."/>
            <person name="Kimura A."/>
            <person name="Kitahashi Y."/>
            <person name="Komaki H."/>
            <person name="Oguchi A."/>
        </authorList>
    </citation>
    <scope>NUCLEOTIDE SEQUENCE [LARGE SCALE GENOMIC DNA]</scope>
    <source>
        <strain evidence="3 4">NBRC 16267</strain>
    </source>
</reference>
<dbReference type="InterPro" id="IPR025827">
    <property type="entry name" value="Zn_ribbon_recom_dom"/>
</dbReference>
<evidence type="ECO:0000313" key="3">
    <source>
        <dbReference type="EMBL" id="GES23553.1"/>
    </source>
</evidence>
<dbReference type="Gene3D" id="3.90.1750.20">
    <property type="entry name" value="Putative Large Serine Recombinase, Chain B, Domain 2"/>
    <property type="match status" value="1"/>
</dbReference>
<keyword evidence="4" id="KW-1185">Reference proteome</keyword>
<dbReference type="InterPro" id="IPR006119">
    <property type="entry name" value="Resolv_N"/>
</dbReference>
<dbReference type="Pfam" id="PF00239">
    <property type="entry name" value="Resolvase"/>
    <property type="match status" value="1"/>
</dbReference>
<dbReference type="GO" id="GO:0000150">
    <property type="term" value="F:DNA strand exchange activity"/>
    <property type="evidence" value="ECO:0007669"/>
    <property type="project" value="InterPro"/>
</dbReference>
<dbReference type="SUPFAM" id="SSF53041">
    <property type="entry name" value="Resolvase-like"/>
    <property type="match status" value="1"/>
</dbReference>
<evidence type="ECO:0000256" key="1">
    <source>
        <dbReference type="SAM" id="MobiDB-lite"/>
    </source>
</evidence>
<dbReference type="InterPro" id="IPR011109">
    <property type="entry name" value="DNA_bind_recombinase_dom"/>
</dbReference>
<dbReference type="InterPro" id="IPR050639">
    <property type="entry name" value="SSR_resolvase"/>
</dbReference>
<dbReference type="PANTHER" id="PTHR30461">
    <property type="entry name" value="DNA-INVERTASE FROM LAMBDOID PROPHAGE"/>
    <property type="match status" value="1"/>
</dbReference>
<dbReference type="PANTHER" id="PTHR30461:SF23">
    <property type="entry name" value="DNA RECOMBINASE-RELATED"/>
    <property type="match status" value="1"/>
</dbReference>
<sequence>MNAIPFAFYGRVSTEDHQDPRSSRAWQITRSRALIESRGGVIVAEFFDIDKSRSMPWQRRPQAAALLAELRKPDRGFDAVVIGEPHRAFYGNQYGLTFPVFEHFGIPLWVPEVGGPIDPNNEAHDLVMSVFGGMSKGERNRIKVRVRSAMSAQAQMEGRFLGGRPPYGYRLADAGPHPNPAKAADGKRQHRLELDEFAASVVAGIFREFLEGHGLYAIAERLTADGVPSPSAHDPERNRHRSGIAWAKSAVRAIITNPRYTGHQVWNRQRKDEVLIDIDDVGLGHTTKLRWNSSEKWVWSDDIVHPPIVSAEDFNAVQELLTGRGGQQTGRRLKTASHPYILRGLIFCGACDRRMQGNWSNEAPYYRCRFPEEYALANRIMHPRNVYVREDVIVPKLDRWLGRLFAPHRVDETLDLLVEAQKIEPSEHEGLALARRLLAECDRKLAQHRAALEAGADPVVVAGWIRDEQAKKVQAEARLRREPACRRRLSRDDLAEAMRTVGDAVRLLGTAEPIRKARLYTKLGVRLTYHPSKQKVLVSSTSDQDSMGESNVSEGGLEPPCPSLGTSTSS</sequence>
<dbReference type="Pfam" id="PF07508">
    <property type="entry name" value="Recombinase"/>
    <property type="match status" value="1"/>
</dbReference>
<dbReference type="AlphaFoldDB" id="A0A5M3XW32"/>
<dbReference type="EMBL" id="BLAF01000042">
    <property type="protein sequence ID" value="GES23553.1"/>
    <property type="molecule type" value="Genomic_DNA"/>
</dbReference>